<dbReference type="AlphaFoldDB" id="A0A1G2UYN3"/>
<evidence type="ECO:0000313" key="2">
    <source>
        <dbReference type="EMBL" id="OHB14500.1"/>
    </source>
</evidence>
<organism evidence="2 3">
    <name type="scientific">Candidatus Zambryskibacteria bacterium RIFOXYC1_FULL_39_10</name>
    <dbReference type="NCBI Taxonomy" id="1802779"/>
    <lineage>
        <taxon>Bacteria</taxon>
        <taxon>Candidatus Zambryskiibacteriota</taxon>
    </lineage>
</organism>
<name>A0A1G2UYN3_9BACT</name>
<reference evidence="2 3" key="1">
    <citation type="journal article" date="2016" name="Nat. Commun.">
        <title>Thousands of microbial genomes shed light on interconnected biogeochemical processes in an aquifer system.</title>
        <authorList>
            <person name="Anantharaman K."/>
            <person name="Brown C.T."/>
            <person name="Hug L.A."/>
            <person name="Sharon I."/>
            <person name="Castelle C.J."/>
            <person name="Probst A.J."/>
            <person name="Thomas B.C."/>
            <person name="Singh A."/>
            <person name="Wilkins M.J."/>
            <person name="Karaoz U."/>
            <person name="Brodie E.L."/>
            <person name="Williams K.H."/>
            <person name="Hubbard S.S."/>
            <person name="Banfield J.F."/>
        </authorList>
    </citation>
    <scope>NUCLEOTIDE SEQUENCE [LARGE SCALE GENOMIC DNA]</scope>
</reference>
<sequence>MKEKEFGDGDPIDNRALAYTQNQYNNYLYKRKSGPSIVWTTPKNWREGKYQEKRKSKDTSLQE</sequence>
<feature type="region of interest" description="Disordered" evidence="1">
    <location>
        <begin position="42"/>
        <end position="63"/>
    </location>
</feature>
<proteinExistence type="predicted"/>
<feature type="compositionally biased region" description="Basic and acidic residues" evidence="1">
    <location>
        <begin position="44"/>
        <end position="63"/>
    </location>
</feature>
<dbReference type="Proteomes" id="UP000177697">
    <property type="component" value="Unassembled WGS sequence"/>
</dbReference>
<evidence type="ECO:0000313" key="3">
    <source>
        <dbReference type="Proteomes" id="UP000177697"/>
    </source>
</evidence>
<comment type="caution">
    <text evidence="2">The sequence shown here is derived from an EMBL/GenBank/DDBJ whole genome shotgun (WGS) entry which is preliminary data.</text>
</comment>
<dbReference type="EMBL" id="MHWW01000020">
    <property type="protein sequence ID" value="OHB14500.1"/>
    <property type="molecule type" value="Genomic_DNA"/>
</dbReference>
<evidence type="ECO:0000256" key="1">
    <source>
        <dbReference type="SAM" id="MobiDB-lite"/>
    </source>
</evidence>
<protein>
    <submittedName>
        <fullName evidence="2">Uncharacterized protein</fullName>
    </submittedName>
</protein>
<accession>A0A1G2UYN3</accession>
<gene>
    <name evidence="2" type="ORF">A2431_00030</name>
</gene>